<dbReference type="InterPro" id="IPR004291">
    <property type="entry name" value="Transposase_IS66_central"/>
</dbReference>
<dbReference type="Pfam" id="PF13007">
    <property type="entry name" value="LZ_Tnp_IS66"/>
    <property type="match status" value="1"/>
</dbReference>
<evidence type="ECO:0000259" key="3">
    <source>
        <dbReference type="Pfam" id="PF13007"/>
    </source>
</evidence>
<dbReference type="Pfam" id="PF13817">
    <property type="entry name" value="DDE_Tnp_IS66_C"/>
    <property type="match status" value="1"/>
</dbReference>
<name>A0A2A4Z0E0_9PROT</name>
<gene>
    <name evidence="5" type="ORF">COB13_09865</name>
</gene>
<evidence type="ECO:0000313" key="5">
    <source>
        <dbReference type="EMBL" id="PCJ00599.1"/>
    </source>
</evidence>
<organism evidence="5">
    <name type="scientific">OCS116 cluster bacterium</name>
    <dbReference type="NCBI Taxonomy" id="2030921"/>
    <lineage>
        <taxon>Bacteria</taxon>
        <taxon>Pseudomonadati</taxon>
        <taxon>Pseudomonadota</taxon>
        <taxon>Alphaproteobacteria</taxon>
        <taxon>OCS116 cluster</taxon>
    </lineage>
</organism>
<reference evidence="5" key="2">
    <citation type="journal article" date="2018" name="ISME J.">
        <title>A dynamic microbial community with high functional redundancy inhabits the cold, oxic subseafloor aquifer.</title>
        <authorList>
            <person name="Tully B.J."/>
            <person name="Wheat C.G."/>
            <person name="Glazer B.T."/>
            <person name="Huber J.A."/>
        </authorList>
    </citation>
    <scope>NUCLEOTIDE SEQUENCE</scope>
    <source>
        <strain evidence="5">NORP83</strain>
    </source>
</reference>
<dbReference type="PANTHER" id="PTHR33678:SF1">
    <property type="entry name" value="BLL1576 PROTEIN"/>
    <property type="match status" value="1"/>
</dbReference>
<dbReference type="EMBL" id="NVUS01000011">
    <property type="protein sequence ID" value="PCJ00599.1"/>
    <property type="molecule type" value="Genomic_DNA"/>
</dbReference>
<proteinExistence type="predicted"/>
<feature type="domain" description="Transposase IS66 C-terminal" evidence="4">
    <location>
        <begin position="468"/>
        <end position="505"/>
    </location>
</feature>
<dbReference type="Pfam" id="PF03050">
    <property type="entry name" value="DDE_Tnp_IS66"/>
    <property type="match status" value="1"/>
</dbReference>
<dbReference type="InterPro" id="IPR024463">
    <property type="entry name" value="Transposase_TnpC_homeodom"/>
</dbReference>
<feature type="domain" description="Transposase IS66 central" evidence="1">
    <location>
        <begin position="175"/>
        <end position="461"/>
    </location>
</feature>
<evidence type="ECO:0000259" key="1">
    <source>
        <dbReference type="Pfam" id="PF03050"/>
    </source>
</evidence>
<dbReference type="InterPro" id="IPR024474">
    <property type="entry name" value="Znf_dom_IS66"/>
</dbReference>
<dbReference type="Pfam" id="PF13005">
    <property type="entry name" value="zf-IS66"/>
    <property type="match status" value="1"/>
</dbReference>
<feature type="domain" description="Transposase TnpC homeodomain" evidence="3">
    <location>
        <begin position="43"/>
        <end position="107"/>
    </location>
</feature>
<feature type="domain" description="Transposase IS66 zinc-finger binding" evidence="2">
    <location>
        <begin position="118"/>
        <end position="161"/>
    </location>
</feature>
<comment type="caution">
    <text evidence="5">The sequence shown here is derived from an EMBL/GenBank/DDBJ whole genome shotgun (WGS) entry which is preliminary data.</text>
</comment>
<reference key="1">
    <citation type="submission" date="2017-08" db="EMBL/GenBank/DDBJ databases">
        <title>A dynamic microbial community with high functional redundancy inhabits the cold, oxic subseafloor aquifer.</title>
        <authorList>
            <person name="Tully B.J."/>
            <person name="Wheat C.G."/>
            <person name="Glazer B.T."/>
            <person name="Huber J.A."/>
        </authorList>
    </citation>
    <scope>NUCLEOTIDE SEQUENCE [LARGE SCALE GENOMIC DNA]</scope>
</reference>
<dbReference type="InterPro" id="IPR039552">
    <property type="entry name" value="IS66_C"/>
</dbReference>
<evidence type="ECO:0000259" key="2">
    <source>
        <dbReference type="Pfam" id="PF13005"/>
    </source>
</evidence>
<dbReference type="NCBIfam" id="NF033517">
    <property type="entry name" value="transpos_IS66"/>
    <property type="match status" value="1"/>
</dbReference>
<sequence length="516" mass="58824">MIKRTKPLPNEASKLKAMVNDLDAVIVDLDAELHDKDLMIEKLKHQLSSQNRHRFGTRSETLDQLELVLESEEIASAEDIAVENEPIKTSKAKPSRKPLPEHLPRDEQIIPPILNVAEACNECGGKLKYLGEDISEELEYVPSRFRVKRFIRPKLSCSCCETIHQAHMPSRPIERGIAGPALLAHVLVSKYADHLPLYRQSQIYAREKVDLSRSTLAEWVGKSAALLEPLAEAIGRHIKSGQAIFVDDTPVNVQAPKANKMRIGRFWAYVRDERPWNGCSNPAVYYQYTPDRKGKWTAQYLNDFEGWMHADGYAGFNETYHKNKIVEVACMAHIRRKFFDIHKAQSSPIAEQALLLIAKLYKIEQDVRGHSPDERKKIRQSQSKPIFKELQNWLPQQLKTISGKSPLAGVIRYAMKRMRQLTPYLEHGFLELDNNTAERSIRPIAIGRKNYLFIGSDRGGKSAAIAYTLIGTAKLCNIDPQAWLADVLNRIADHKINQIDDLLPWNYQQKNIKITD</sequence>
<protein>
    <submittedName>
        <fullName evidence="5">Transposase</fullName>
    </submittedName>
</protein>
<accession>A0A2A4Z0E0</accession>
<dbReference type="AlphaFoldDB" id="A0A2A4Z0E0"/>
<evidence type="ECO:0000259" key="4">
    <source>
        <dbReference type="Pfam" id="PF13817"/>
    </source>
</evidence>
<dbReference type="InterPro" id="IPR052344">
    <property type="entry name" value="Transposase-related"/>
</dbReference>
<dbReference type="PANTHER" id="PTHR33678">
    <property type="entry name" value="BLL1576 PROTEIN"/>
    <property type="match status" value="1"/>
</dbReference>